<dbReference type="PIRSF" id="PIRSF002741">
    <property type="entry name" value="MppA"/>
    <property type="match status" value="1"/>
</dbReference>
<dbReference type="Gene3D" id="3.10.105.10">
    <property type="entry name" value="Dipeptide-binding Protein, Domain 3"/>
    <property type="match status" value="1"/>
</dbReference>
<name>A0ABU1DFK5_9HYPH</name>
<organism evidence="6 7">
    <name type="scientific">Chelatococcus sambhunathii</name>
    <dbReference type="NCBI Taxonomy" id="363953"/>
    <lineage>
        <taxon>Bacteria</taxon>
        <taxon>Pseudomonadati</taxon>
        <taxon>Pseudomonadota</taxon>
        <taxon>Alphaproteobacteria</taxon>
        <taxon>Hyphomicrobiales</taxon>
        <taxon>Chelatococcaceae</taxon>
        <taxon>Chelatococcus</taxon>
    </lineage>
</organism>
<dbReference type="PANTHER" id="PTHR30290:SF10">
    <property type="entry name" value="PERIPLASMIC OLIGOPEPTIDE-BINDING PROTEIN-RELATED"/>
    <property type="match status" value="1"/>
</dbReference>
<dbReference type="RefSeq" id="WP_309390989.1">
    <property type="nucleotide sequence ID" value="NZ_JADBEO010000016.1"/>
</dbReference>
<keyword evidence="7" id="KW-1185">Reference proteome</keyword>
<dbReference type="Gene3D" id="3.40.190.10">
    <property type="entry name" value="Periplasmic binding protein-like II"/>
    <property type="match status" value="1"/>
</dbReference>
<dbReference type="InterPro" id="IPR039424">
    <property type="entry name" value="SBP_5"/>
</dbReference>
<dbReference type="Pfam" id="PF00496">
    <property type="entry name" value="SBP_bac_5"/>
    <property type="match status" value="1"/>
</dbReference>
<dbReference type="PROSITE" id="PS51318">
    <property type="entry name" value="TAT"/>
    <property type="match status" value="1"/>
</dbReference>
<dbReference type="InterPro" id="IPR000914">
    <property type="entry name" value="SBP_5_dom"/>
</dbReference>
<dbReference type="CDD" id="cd08512">
    <property type="entry name" value="PBP2_NikA_DppA_OppA_like_7"/>
    <property type="match status" value="1"/>
</dbReference>
<dbReference type="PANTHER" id="PTHR30290">
    <property type="entry name" value="PERIPLASMIC BINDING COMPONENT OF ABC TRANSPORTER"/>
    <property type="match status" value="1"/>
</dbReference>
<evidence type="ECO:0000256" key="3">
    <source>
        <dbReference type="ARBA" id="ARBA00022448"/>
    </source>
</evidence>
<sequence>MDRREFLSSASLALAAGAAASSLPWSHAFAQSARQDTLLLISENGPNNLDIHGVGTNRPGYEASWNCYDRLVTYGVKTLPDGSRSYDKDVIAPELAESWQVDDKGVTFKLRKDATFHDGTPVTAADVKWSFDRAVTVGGFPTTQMAAGSLLKPEQFSAVDDHTFRIDFARPDALTIPDLAVIVPAVFNSALVKKNATEKDPWGLDYTKNNVAGGGAFKVAKWTPGTEVVYVRNDDWKSGPLPEVKRVIWRTIPSAGNRRALVERGDADVSFDLPAKDFSEMKKAGKVSVASTPISNGMWSIEMNVTKPPFDNPKVRQAIAYAVPYQKIMDAVLFGEAKPMFGAASNAPDDMSWPRPSAYNTDIVKAKALLAEAGMPEGFETRLSFDLGQGIVGEPIAVLLQESLAQIGIKAAIDKVPGANWRGEMAKKSMPFMINFFSGWLDYPEYFFFWAYHGQNAVFNTMAYKNPALDKEIDAARVAAASGDTATYEASVKKMIEIAYDDAPRIPLFQPYLNVAMQKSVGGYAYWFHRQLDYRSLKKTVA</sequence>
<proteinExistence type="inferred from homology"/>
<gene>
    <name evidence="6" type="ORF">IHQ68_09150</name>
</gene>
<keyword evidence="3" id="KW-0813">Transport</keyword>
<evidence type="ECO:0000313" key="6">
    <source>
        <dbReference type="EMBL" id="MDR4306784.1"/>
    </source>
</evidence>
<dbReference type="Proteomes" id="UP001181622">
    <property type="component" value="Unassembled WGS sequence"/>
</dbReference>
<comment type="subcellular location">
    <subcellularLocation>
        <location evidence="1">Periplasm</location>
    </subcellularLocation>
</comment>
<dbReference type="InterPro" id="IPR006311">
    <property type="entry name" value="TAT_signal"/>
</dbReference>
<dbReference type="SUPFAM" id="SSF53850">
    <property type="entry name" value="Periplasmic binding protein-like II"/>
    <property type="match status" value="1"/>
</dbReference>
<reference evidence="6" key="1">
    <citation type="submission" date="2020-10" db="EMBL/GenBank/DDBJ databases">
        <authorList>
            <person name="Abbas A."/>
            <person name="Razzaq R."/>
            <person name="Waqas M."/>
            <person name="Abbas N."/>
            <person name="Nielsen T.K."/>
            <person name="Hansen L.H."/>
            <person name="Hussain S."/>
            <person name="Shahid M."/>
        </authorList>
    </citation>
    <scope>NUCLEOTIDE SEQUENCE</scope>
    <source>
        <strain evidence="6">S14</strain>
    </source>
</reference>
<evidence type="ECO:0000259" key="5">
    <source>
        <dbReference type="Pfam" id="PF00496"/>
    </source>
</evidence>
<keyword evidence="4" id="KW-0732">Signal</keyword>
<protein>
    <submittedName>
        <fullName evidence="6">ABC transporter substrate-binding protein</fullName>
    </submittedName>
</protein>
<dbReference type="InterPro" id="IPR030678">
    <property type="entry name" value="Peptide/Ni-bd"/>
</dbReference>
<evidence type="ECO:0000256" key="4">
    <source>
        <dbReference type="ARBA" id="ARBA00022729"/>
    </source>
</evidence>
<comment type="similarity">
    <text evidence="2">Belongs to the bacterial solute-binding protein 5 family.</text>
</comment>
<evidence type="ECO:0000256" key="2">
    <source>
        <dbReference type="ARBA" id="ARBA00005695"/>
    </source>
</evidence>
<evidence type="ECO:0000256" key="1">
    <source>
        <dbReference type="ARBA" id="ARBA00004418"/>
    </source>
</evidence>
<comment type="caution">
    <text evidence="6">The sequence shown here is derived from an EMBL/GenBank/DDBJ whole genome shotgun (WGS) entry which is preliminary data.</text>
</comment>
<feature type="domain" description="Solute-binding protein family 5" evidence="5">
    <location>
        <begin position="91"/>
        <end position="457"/>
    </location>
</feature>
<dbReference type="Gene3D" id="3.90.76.10">
    <property type="entry name" value="Dipeptide-binding Protein, Domain 1"/>
    <property type="match status" value="1"/>
</dbReference>
<accession>A0ABU1DFK5</accession>
<dbReference type="EMBL" id="JADBEO010000016">
    <property type="protein sequence ID" value="MDR4306784.1"/>
    <property type="molecule type" value="Genomic_DNA"/>
</dbReference>
<evidence type="ECO:0000313" key="7">
    <source>
        <dbReference type="Proteomes" id="UP001181622"/>
    </source>
</evidence>